<reference evidence="1 2" key="1">
    <citation type="journal article" date="2013" name="Genome Announc.">
        <title>Draft Genome Sequence of Holospora undulata Strain HU1, a Micronucleus-Specific Symbiont of the Ciliate Paramecium caudatum.</title>
        <authorList>
            <person name="Dohra H."/>
            <person name="Suzuki H."/>
            <person name="Suzuki T."/>
            <person name="Tanaka K."/>
            <person name="Fujishima M."/>
        </authorList>
    </citation>
    <scope>NUCLEOTIDE SEQUENCE [LARGE SCALE GENOMIC DNA]</scope>
    <source>
        <strain evidence="1 2">HU1</strain>
    </source>
</reference>
<accession>A0A061JHW7</accession>
<dbReference type="AlphaFoldDB" id="A0A061JHW7"/>
<evidence type="ECO:0000313" key="1">
    <source>
        <dbReference type="EMBL" id="ETZ05092.1"/>
    </source>
</evidence>
<keyword evidence="2" id="KW-1185">Reference proteome</keyword>
<dbReference type="Proteomes" id="UP000026922">
    <property type="component" value="Unassembled WGS sequence"/>
</dbReference>
<sequence>MPDVKLWGILARVSVYASKELVLELYNFFSCLLVFHEKKRTGLR</sequence>
<evidence type="ECO:0000313" key="2">
    <source>
        <dbReference type="Proteomes" id="UP000026922"/>
    </source>
</evidence>
<comment type="caution">
    <text evidence="1">The sequence shown here is derived from an EMBL/GenBank/DDBJ whole genome shotgun (WGS) entry which is preliminary data.</text>
</comment>
<organism evidence="1 2">
    <name type="scientific">Holospora undulata HU1</name>
    <dbReference type="NCBI Taxonomy" id="1321371"/>
    <lineage>
        <taxon>Bacteria</taxon>
        <taxon>Pseudomonadati</taxon>
        <taxon>Pseudomonadota</taxon>
        <taxon>Alphaproteobacteria</taxon>
        <taxon>Holosporales</taxon>
        <taxon>Holosporaceae</taxon>
        <taxon>Holospora</taxon>
    </lineage>
</organism>
<gene>
    <name evidence="1" type="ORF">K737_300480</name>
</gene>
<dbReference type="EMBL" id="ARPM03000115">
    <property type="protein sequence ID" value="ETZ05092.1"/>
    <property type="molecule type" value="Genomic_DNA"/>
</dbReference>
<proteinExistence type="predicted"/>
<protein>
    <submittedName>
        <fullName evidence="1">Uncharacterized protein</fullName>
    </submittedName>
</protein>
<name>A0A061JHW7_9PROT</name>